<evidence type="ECO:0000256" key="6">
    <source>
        <dbReference type="ARBA" id="ARBA00022816"/>
    </source>
</evidence>
<comment type="subcellular location">
    <subcellularLocation>
        <location evidence="1">Nucleus</location>
    </subcellularLocation>
</comment>
<feature type="domain" description="NTF2" evidence="8">
    <location>
        <begin position="5"/>
        <end position="153"/>
    </location>
</feature>
<dbReference type="CDD" id="cd14342">
    <property type="entry name" value="UBA_TAP-C"/>
    <property type="match status" value="1"/>
</dbReference>
<dbReference type="AlphaFoldDB" id="A0A8J5CPG8"/>
<dbReference type="GO" id="GO:0003723">
    <property type="term" value="F:RNA binding"/>
    <property type="evidence" value="ECO:0007669"/>
    <property type="project" value="TreeGrafter"/>
</dbReference>
<organism evidence="10 11">
    <name type="scientific">Chionoecetes opilio</name>
    <name type="common">Atlantic snow crab</name>
    <name type="synonym">Cancer opilio</name>
    <dbReference type="NCBI Taxonomy" id="41210"/>
    <lineage>
        <taxon>Eukaryota</taxon>
        <taxon>Metazoa</taxon>
        <taxon>Ecdysozoa</taxon>
        <taxon>Arthropoda</taxon>
        <taxon>Crustacea</taxon>
        <taxon>Multicrustacea</taxon>
        <taxon>Malacostraca</taxon>
        <taxon>Eumalacostraca</taxon>
        <taxon>Eucarida</taxon>
        <taxon>Decapoda</taxon>
        <taxon>Pleocyemata</taxon>
        <taxon>Brachyura</taxon>
        <taxon>Eubrachyura</taxon>
        <taxon>Majoidea</taxon>
        <taxon>Majidae</taxon>
        <taxon>Chionoecetes</taxon>
    </lineage>
</organism>
<feature type="domain" description="TAP-C" evidence="9">
    <location>
        <begin position="188"/>
        <end position="243"/>
    </location>
</feature>
<dbReference type="GO" id="GO:0005634">
    <property type="term" value="C:nucleus"/>
    <property type="evidence" value="ECO:0007669"/>
    <property type="project" value="UniProtKB-SubCell"/>
</dbReference>
<comment type="similarity">
    <text evidence="2">Belongs to the NXF family.</text>
</comment>
<evidence type="ECO:0000313" key="11">
    <source>
        <dbReference type="Proteomes" id="UP000770661"/>
    </source>
</evidence>
<dbReference type="SUPFAM" id="SSF54427">
    <property type="entry name" value="NTF2-like"/>
    <property type="match status" value="1"/>
</dbReference>
<dbReference type="FunFam" id="1.10.8.10:FF:000018">
    <property type="entry name" value="Nuclear RNA export factor 1"/>
    <property type="match status" value="1"/>
</dbReference>
<dbReference type="InterPro" id="IPR018222">
    <property type="entry name" value="Nuclear_transport_factor_2_euk"/>
</dbReference>
<dbReference type="InterPro" id="IPR032710">
    <property type="entry name" value="NTF2-like_dom_sf"/>
</dbReference>
<dbReference type="Proteomes" id="UP000770661">
    <property type="component" value="Unassembled WGS sequence"/>
</dbReference>
<evidence type="ECO:0000256" key="1">
    <source>
        <dbReference type="ARBA" id="ARBA00004123"/>
    </source>
</evidence>
<dbReference type="PROSITE" id="PS50177">
    <property type="entry name" value="NTF2_DOMAIN"/>
    <property type="match status" value="1"/>
</dbReference>
<dbReference type="Pfam" id="PF22602">
    <property type="entry name" value="NXF_NTF2"/>
    <property type="match status" value="1"/>
</dbReference>
<dbReference type="Gene3D" id="3.10.450.50">
    <property type="match status" value="1"/>
</dbReference>
<reference evidence="10" key="1">
    <citation type="submission" date="2020-07" db="EMBL/GenBank/DDBJ databases">
        <title>The High-quality genome of the commercially important snow crab, Chionoecetes opilio.</title>
        <authorList>
            <person name="Jeong J.-H."/>
            <person name="Ryu S."/>
        </authorList>
    </citation>
    <scope>NUCLEOTIDE SEQUENCE</scope>
    <source>
        <strain evidence="10">MADBK_172401_WGS</strain>
        <tissue evidence="10">Digestive gland</tissue>
    </source>
</reference>
<dbReference type="PANTHER" id="PTHR10662">
    <property type="entry name" value="NUCLEAR RNA EXPORT FACTOR"/>
    <property type="match status" value="1"/>
</dbReference>
<evidence type="ECO:0000256" key="3">
    <source>
        <dbReference type="ARBA" id="ARBA00022448"/>
    </source>
</evidence>
<evidence type="ECO:0000313" key="10">
    <source>
        <dbReference type="EMBL" id="KAG0717844.1"/>
    </source>
</evidence>
<evidence type="ECO:0000256" key="4">
    <source>
        <dbReference type="ARBA" id="ARBA00022614"/>
    </source>
</evidence>
<sequence>MVGRVVSLRVESLHSIFDSPDRLKLQDAYSEHALFSLSCVFPETGPGARFTSLYNADNRNLKNVKNNERRHKLVVQGRSGVGRFLCSMPQTSHDLMSFEVDVPLAEASLMVVVVNGVYSQVADRNPPIRSFKRTLVIIPEGSGSCITNEQLYLTNATTDQVKKAFKESPAPATEPQPVAVAITSAEAQQKEAMAVKFSEASGMLPHYSLVCLEENGWDFEKAAAMFTQLKAENKIPAEYFPQLQS</sequence>
<protein>
    <submittedName>
        <fullName evidence="10">Nuclear RNA export factor 1</fullName>
    </submittedName>
</protein>
<evidence type="ECO:0000256" key="5">
    <source>
        <dbReference type="ARBA" id="ARBA00022737"/>
    </source>
</evidence>
<keyword evidence="7" id="KW-0539">Nucleus</keyword>
<evidence type="ECO:0000256" key="2">
    <source>
        <dbReference type="ARBA" id="ARBA00009285"/>
    </source>
</evidence>
<comment type="caution">
    <text evidence="10">The sequence shown here is derived from an EMBL/GenBank/DDBJ whole genome shotgun (WGS) entry which is preliminary data.</text>
</comment>
<dbReference type="InterPro" id="IPR009060">
    <property type="entry name" value="UBA-like_sf"/>
</dbReference>
<dbReference type="GO" id="GO:0016973">
    <property type="term" value="P:poly(A)+ mRNA export from nucleus"/>
    <property type="evidence" value="ECO:0007669"/>
    <property type="project" value="TreeGrafter"/>
</dbReference>
<dbReference type="InterPro" id="IPR002075">
    <property type="entry name" value="NTF2_dom"/>
</dbReference>
<dbReference type="PANTHER" id="PTHR10662:SF22">
    <property type="entry name" value="NUCLEAR RNA EXPORT FACTOR 1"/>
    <property type="match status" value="1"/>
</dbReference>
<dbReference type="PROSITE" id="PS51281">
    <property type="entry name" value="TAP_C"/>
    <property type="match status" value="1"/>
</dbReference>
<dbReference type="EMBL" id="JACEEZ010017003">
    <property type="protein sequence ID" value="KAG0717844.1"/>
    <property type="molecule type" value="Genomic_DNA"/>
</dbReference>
<keyword evidence="3" id="KW-0813">Transport</keyword>
<dbReference type="SUPFAM" id="SSF46934">
    <property type="entry name" value="UBA-like"/>
    <property type="match status" value="1"/>
</dbReference>
<dbReference type="Pfam" id="PF03943">
    <property type="entry name" value="TAP_C"/>
    <property type="match status" value="1"/>
</dbReference>
<dbReference type="InterPro" id="IPR030217">
    <property type="entry name" value="NXF_fam"/>
</dbReference>
<name>A0A8J5CPG8_CHIOP</name>
<keyword evidence="11" id="KW-1185">Reference proteome</keyword>
<gene>
    <name evidence="10" type="primary">NXF1</name>
    <name evidence="10" type="ORF">GWK47_000827</name>
</gene>
<keyword evidence="6" id="KW-0509">mRNA transport</keyword>
<dbReference type="InterPro" id="IPR005637">
    <property type="entry name" value="TAP_C_dom"/>
</dbReference>
<evidence type="ECO:0000259" key="8">
    <source>
        <dbReference type="PROSITE" id="PS50177"/>
    </source>
</evidence>
<accession>A0A8J5CPG8</accession>
<keyword evidence="5" id="KW-0677">Repeat</keyword>
<dbReference type="Gene3D" id="1.10.8.10">
    <property type="entry name" value="DNA helicase RuvA subunit, C-terminal domain"/>
    <property type="match status" value="1"/>
</dbReference>
<dbReference type="SMART" id="SM00804">
    <property type="entry name" value="TAP_C"/>
    <property type="match status" value="1"/>
</dbReference>
<keyword evidence="4" id="KW-0433">Leucine-rich repeat</keyword>
<dbReference type="CDD" id="cd00531">
    <property type="entry name" value="NTF2_like"/>
    <property type="match status" value="1"/>
</dbReference>
<evidence type="ECO:0000256" key="7">
    <source>
        <dbReference type="ARBA" id="ARBA00023242"/>
    </source>
</evidence>
<dbReference type="OrthoDB" id="25872at2759"/>
<evidence type="ECO:0000259" key="9">
    <source>
        <dbReference type="PROSITE" id="PS51281"/>
    </source>
</evidence>
<proteinExistence type="inferred from homology"/>